<gene>
    <name evidence="1" type="ORF">glysoja_038995</name>
</gene>
<evidence type="ECO:0000313" key="1">
    <source>
        <dbReference type="EMBL" id="KHN17341.1"/>
    </source>
</evidence>
<proteinExistence type="predicted"/>
<name>A0A0B2Q6W8_GLYSO</name>
<accession>A0A0B2Q6W8</accession>
<organism evidence="1">
    <name type="scientific">Glycine soja</name>
    <name type="common">Wild soybean</name>
    <dbReference type="NCBI Taxonomy" id="3848"/>
    <lineage>
        <taxon>Eukaryota</taxon>
        <taxon>Viridiplantae</taxon>
        <taxon>Streptophyta</taxon>
        <taxon>Embryophyta</taxon>
        <taxon>Tracheophyta</taxon>
        <taxon>Spermatophyta</taxon>
        <taxon>Magnoliopsida</taxon>
        <taxon>eudicotyledons</taxon>
        <taxon>Gunneridae</taxon>
        <taxon>Pentapetalae</taxon>
        <taxon>rosids</taxon>
        <taxon>fabids</taxon>
        <taxon>Fabales</taxon>
        <taxon>Fabaceae</taxon>
        <taxon>Papilionoideae</taxon>
        <taxon>50 kb inversion clade</taxon>
        <taxon>NPAAA clade</taxon>
        <taxon>indigoferoid/millettioid clade</taxon>
        <taxon>Phaseoleae</taxon>
        <taxon>Glycine</taxon>
        <taxon>Glycine subgen. Soja</taxon>
    </lineage>
</organism>
<reference evidence="1" key="1">
    <citation type="submission" date="2014-07" db="EMBL/GenBank/DDBJ databases">
        <title>Identification of a novel salt tolerance gene in wild soybean by whole-genome sequencing.</title>
        <authorList>
            <person name="Lam H.-M."/>
            <person name="Qi X."/>
            <person name="Li M.-W."/>
            <person name="Liu X."/>
            <person name="Xie M."/>
            <person name="Ni M."/>
            <person name="Xu X."/>
        </authorList>
    </citation>
    <scope>NUCLEOTIDE SEQUENCE [LARGE SCALE GENOMIC DNA]</scope>
    <source>
        <tissue evidence="1">Root</tissue>
    </source>
</reference>
<dbReference type="Proteomes" id="UP000053555">
    <property type="component" value="Unassembled WGS sequence"/>
</dbReference>
<protein>
    <submittedName>
        <fullName evidence="1">Uncharacterized protein</fullName>
    </submittedName>
</protein>
<dbReference type="AlphaFoldDB" id="A0A0B2Q6W8"/>
<sequence>MVDLKSKLRVKINEYVNLHDPLIVCGLNALHGLKLVGEVEIVIPHNDTSGHDKLAMEAKGANIVEEKEREKPMEGKEAGG</sequence>
<dbReference type="EMBL" id="KN660330">
    <property type="protein sequence ID" value="KHN17341.1"/>
    <property type="molecule type" value="Genomic_DNA"/>
</dbReference>